<dbReference type="InterPro" id="IPR004360">
    <property type="entry name" value="Glyas_Fos-R_dOase_dom"/>
</dbReference>
<dbReference type="InterPro" id="IPR050383">
    <property type="entry name" value="GlyoxalaseI/FosfomycinResist"/>
</dbReference>
<dbReference type="Pfam" id="PF00903">
    <property type="entry name" value="Glyoxalase"/>
    <property type="match status" value="1"/>
</dbReference>
<dbReference type="InterPro" id="IPR029068">
    <property type="entry name" value="Glyas_Bleomycin-R_OHBP_Dase"/>
</dbReference>
<dbReference type="EMBL" id="KN847317">
    <property type="protein sequence ID" value="KIW60762.1"/>
    <property type="molecule type" value="Genomic_DNA"/>
</dbReference>
<dbReference type="InterPro" id="IPR037523">
    <property type="entry name" value="VOC_core"/>
</dbReference>
<proteinExistence type="predicted"/>
<dbReference type="AlphaFoldDB" id="A0A0D2DEL8"/>
<dbReference type="SUPFAM" id="SSF54593">
    <property type="entry name" value="Glyoxalase/Bleomycin resistance protein/Dihydroxybiphenyl dioxygenase"/>
    <property type="match status" value="1"/>
</dbReference>
<name>A0A0D2DEL8_9EURO</name>
<organism evidence="2 3">
    <name type="scientific">Exophiala xenobiotica</name>
    <dbReference type="NCBI Taxonomy" id="348802"/>
    <lineage>
        <taxon>Eukaryota</taxon>
        <taxon>Fungi</taxon>
        <taxon>Dikarya</taxon>
        <taxon>Ascomycota</taxon>
        <taxon>Pezizomycotina</taxon>
        <taxon>Eurotiomycetes</taxon>
        <taxon>Chaetothyriomycetidae</taxon>
        <taxon>Chaetothyriales</taxon>
        <taxon>Herpotrichiellaceae</taxon>
        <taxon>Exophiala</taxon>
    </lineage>
</organism>
<evidence type="ECO:0000313" key="2">
    <source>
        <dbReference type="EMBL" id="KIW60762.1"/>
    </source>
</evidence>
<dbReference type="PROSITE" id="PS51819">
    <property type="entry name" value="VOC"/>
    <property type="match status" value="1"/>
</dbReference>
<gene>
    <name evidence="2" type="ORF">PV05_00955</name>
</gene>
<accession>A0A0D2DEL8</accession>
<sequence>MLGIHAAKLRGYFRGCDMRRPPTVCRILLIHHAPRRHLYQTHQTLPQWRHTTPSCSALSKSILRPTSFSTTPCLVPQQRTISNQAVHMAESSTVSSSSSVPVPPPITHILETCLMVNDIKASTEFYKTTFNIAPFMDTPRMSGFALGQTTLLLFQLGATAADSPMPDDRGTIPGHGPSQDILDLLKQQPSSAEKPRSGLHQHFCLAVKSPDDVTAWEKWFEDKNIKITGKVNWPRGGKSVYFADPDGNVGEVGSRGIWEHY</sequence>
<dbReference type="PANTHER" id="PTHR21366">
    <property type="entry name" value="GLYOXALASE FAMILY PROTEIN"/>
    <property type="match status" value="1"/>
</dbReference>
<dbReference type="PANTHER" id="PTHR21366:SF22">
    <property type="entry name" value="VOC DOMAIN-CONTAINING PROTEIN"/>
    <property type="match status" value="1"/>
</dbReference>
<evidence type="ECO:0000259" key="1">
    <source>
        <dbReference type="PROSITE" id="PS51819"/>
    </source>
</evidence>
<evidence type="ECO:0000313" key="3">
    <source>
        <dbReference type="Proteomes" id="UP000054342"/>
    </source>
</evidence>
<dbReference type="RefSeq" id="XP_013321347.1">
    <property type="nucleotide sequence ID" value="XM_013465893.1"/>
</dbReference>
<keyword evidence="3" id="KW-1185">Reference proteome</keyword>
<dbReference type="Proteomes" id="UP000054342">
    <property type="component" value="Unassembled WGS sequence"/>
</dbReference>
<dbReference type="OrthoDB" id="16820at2759"/>
<protein>
    <recommendedName>
        <fullName evidence="1">VOC domain-containing protein</fullName>
    </recommendedName>
</protein>
<feature type="domain" description="VOC" evidence="1">
    <location>
        <begin position="105"/>
        <end position="255"/>
    </location>
</feature>
<dbReference type="Gene3D" id="3.10.180.10">
    <property type="entry name" value="2,3-Dihydroxybiphenyl 1,2-Dioxygenase, domain 1"/>
    <property type="match status" value="1"/>
</dbReference>
<dbReference type="GeneID" id="25322863"/>
<reference evidence="2 3" key="1">
    <citation type="submission" date="2015-01" db="EMBL/GenBank/DDBJ databases">
        <title>The Genome Sequence of Exophiala xenobiotica CBS118157.</title>
        <authorList>
            <consortium name="The Broad Institute Genomics Platform"/>
            <person name="Cuomo C."/>
            <person name="de Hoog S."/>
            <person name="Gorbushina A."/>
            <person name="Stielow B."/>
            <person name="Teixiera M."/>
            <person name="Abouelleil A."/>
            <person name="Chapman S.B."/>
            <person name="Priest M."/>
            <person name="Young S.K."/>
            <person name="Wortman J."/>
            <person name="Nusbaum C."/>
            <person name="Birren B."/>
        </authorList>
    </citation>
    <scope>NUCLEOTIDE SEQUENCE [LARGE SCALE GENOMIC DNA]</scope>
    <source>
        <strain evidence="2 3">CBS 118157</strain>
    </source>
</reference>